<name>A0AAW8PZ96_VIBPH</name>
<accession>A0AAW8PZ96</accession>
<keyword evidence="1" id="KW-0812">Transmembrane</keyword>
<dbReference type="AlphaFoldDB" id="A0AAW8PZ96"/>
<feature type="transmembrane region" description="Helical" evidence="1">
    <location>
        <begin position="165"/>
        <end position="186"/>
    </location>
</feature>
<evidence type="ECO:0000313" key="2">
    <source>
        <dbReference type="EMBL" id="MDS1820744.1"/>
    </source>
</evidence>
<keyword evidence="1" id="KW-1133">Transmembrane helix</keyword>
<sequence>MTKKPLLYSFKEKAYQYSQFLDNIGNGSPNNNVGRTETLGAGSKYQPLTKTTIKDHFNNYTTHKNPTAYILKNQLMNLAGFAICVYSIWWYMSLLQTKEQILNPVEILSTQGNTITAIFTALIAPLMMAVGTFAHFDMKVWNGGKSNISNDETLGQANMYERAGFLALILNLYAGGLSGSVMLNLYVIDYSIFGIAGFISSWIVALYFFSVVSRRIKLSIAEYAAK</sequence>
<dbReference type="Proteomes" id="UP001253193">
    <property type="component" value="Unassembled WGS sequence"/>
</dbReference>
<dbReference type="RefSeq" id="WP_311019519.1">
    <property type="nucleotide sequence ID" value="NZ_JAUHGG010000003.1"/>
</dbReference>
<gene>
    <name evidence="2" type="ORF">QX249_08740</name>
</gene>
<dbReference type="EMBL" id="JAUHGG010000003">
    <property type="protein sequence ID" value="MDS1820744.1"/>
    <property type="molecule type" value="Genomic_DNA"/>
</dbReference>
<reference evidence="2" key="1">
    <citation type="submission" date="2023-06" db="EMBL/GenBank/DDBJ databases">
        <title>Genomic Diversity of Vibrio spp. and Metagenomic Analysis of Pathogens in Florida Gulf Coastal Waters Following Hurricane Ian.</title>
        <authorList>
            <person name="Brumfield K.D."/>
        </authorList>
    </citation>
    <scope>NUCLEOTIDE SEQUENCE</scope>
    <source>
        <strain evidence="2">WBS2B-138</strain>
    </source>
</reference>
<organism evidence="2 3">
    <name type="scientific">Vibrio parahaemolyticus</name>
    <dbReference type="NCBI Taxonomy" id="670"/>
    <lineage>
        <taxon>Bacteria</taxon>
        <taxon>Pseudomonadati</taxon>
        <taxon>Pseudomonadota</taxon>
        <taxon>Gammaproteobacteria</taxon>
        <taxon>Vibrionales</taxon>
        <taxon>Vibrionaceae</taxon>
        <taxon>Vibrio</taxon>
    </lineage>
</organism>
<comment type="caution">
    <text evidence="2">The sequence shown here is derived from an EMBL/GenBank/DDBJ whole genome shotgun (WGS) entry which is preliminary data.</text>
</comment>
<proteinExistence type="predicted"/>
<evidence type="ECO:0000313" key="3">
    <source>
        <dbReference type="Proteomes" id="UP001253193"/>
    </source>
</evidence>
<feature type="transmembrane region" description="Helical" evidence="1">
    <location>
        <begin position="114"/>
        <end position="136"/>
    </location>
</feature>
<keyword evidence="1" id="KW-0472">Membrane</keyword>
<feature type="transmembrane region" description="Helical" evidence="1">
    <location>
        <begin position="192"/>
        <end position="212"/>
    </location>
</feature>
<protein>
    <submittedName>
        <fullName evidence="2">Uncharacterized protein</fullName>
    </submittedName>
</protein>
<feature type="transmembrane region" description="Helical" evidence="1">
    <location>
        <begin position="75"/>
        <end position="94"/>
    </location>
</feature>
<evidence type="ECO:0000256" key="1">
    <source>
        <dbReference type="SAM" id="Phobius"/>
    </source>
</evidence>